<feature type="coiled-coil region" evidence="1">
    <location>
        <begin position="99"/>
        <end position="126"/>
    </location>
</feature>
<name>A0ABV6DRB2_9BACL</name>
<dbReference type="RefSeq" id="WP_377472625.1">
    <property type="nucleotide sequence ID" value="NZ_JBHLWN010000083.1"/>
</dbReference>
<keyword evidence="1" id="KW-0175">Coiled coil</keyword>
<accession>A0ABV6DRB2</accession>
<comment type="caution">
    <text evidence="2">The sequence shown here is derived from an EMBL/GenBank/DDBJ whole genome shotgun (WGS) entry which is preliminary data.</text>
</comment>
<dbReference type="EMBL" id="JBHLWN010000083">
    <property type="protein sequence ID" value="MFC0215179.1"/>
    <property type="molecule type" value="Genomic_DNA"/>
</dbReference>
<evidence type="ECO:0000313" key="2">
    <source>
        <dbReference type="EMBL" id="MFC0215179.1"/>
    </source>
</evidence>
<gene>
    <name evidence="2" type="ORF">ACFFK0_22540</name>
</gene>
<proteinExistence type="predicted"/>
<evidence type="ECO:0000256" key="1">
    <source>
        <dbReference type="SAM" id="Coils"/>
    </source>
</evidence>
<keyword evidence="3" id="KW-1185">Reference proteome</keyword>
<evidence type="ECO:0000313" key="3">
    <source>
        <dbReference type="Proteomes" id="UP001589776"/>
    </source>
</evidence>
<protein>
    <submittedName>
        <fullName evidence="2">Uncharacterized protein</fullName>
    </submittedName>
</protein>
<dbReference type="Proteomes" id="UP001589776">
    <property type="component" value="Unassembled WGS sequence"/>
</dbReference>
<organism evidence="2 3">
    <name type="scientific">Paenibacillus chartarius</name>
    <dbReference type="NCBI Taxonomy" id="747481"/>
    <lineage>
        <taxon>Bacteria</taxon>
        <taxon>Bacillati</taxon>
        <taxon>Bacillota</taxon>
        <taxon>Bacilli</taxon>
        <taxon>Bacillales</taxon>
        <taxon>Paenibacillaceae</taxon>
        <taxon>Paenibacillus</taxon>
    </lineage>
</organism>
<reference evidence="2 3" key="1">
    <citation type="submission" date="2024-09" db="EMBL/GenBank/DDBJ databases">
        <authorList>
            <person name="Sun Q."/>
            <person name="Mori K."/>
        </authorList>
    </citation>
    <scope>NUCLEOTIDE SEQUENCE [LARGE SCALE GENOMIC DNA]</scope>
    <source>
        <strain evidence="2 3">CCM 7759</strain>
    </source>
</reference>
<sequence>MLLVYLNRNMDKNDNELLNEGVFLMGTCSNEIAKVTKEGVLFNGEYYSSPLALKENWFQVASVSGEWYLPAFLEESNKNVLMVRPVGREDYIQFHLLMTRAAAADREQYYKKIQELKEQISTVKKATRN</sequence>